<gene>
    <name evidence="1" type="ORF">BU26DRAFT_287870</name>
</gene>
<proteinExistence type="predicted"/>
<reference evidence="1" key="1">
    <citation type="journal article" date="2020" name="Stud. Mycol.">
        <title>101 Dothideomycetes genomes: a test case for predicting lifestyles and emergence of pathogens.</title>
        <authorList>
            <person name="Haridas S."/>
            <person name="Albert R."/>
            <person name="Binder M."/>
            <person name="Bloem J."/>
            <person name="Labutti K."/>
            <person name="Salamov A."/>
            <person name="Andreopoulos B."/>
            <person name="Baker S."/>
            <person name="Barry K."/>
            <person name="Bills G."/>
            <person name="Bluhm B."/>
            <person name="Cannon C."/>
            <person name="Castanera R."/>
            <person name="Culley D."/>
            <person name="Daum C."/>
            <person name="Ezra D."/>
            <person name="Gonzalez J."/>
            <person name="Henrissat B."/>
            <person name="Kuo A."/>
            <person name="Liang C."/>
            <person name="Lipzen A."/>
            <person name="Lutzoni F."/>
            <person name="Magnuson J."/>
            <person name="Mondo S."/>
            <person name="Nolan M."/>
            <person name="Ohm R."/>
            <person name="Pangilinan J."/>
            <person name="Park H.-J."/>
            <person name="Ramirez L."/>
            <person name="Alfaro M."/>
            <person name="Sun H."/>
            <person name="Tritt A."/>
            <person name="Yoshinaga Y."/>
            <person name="Zwiers L.-H."/>
            <person name="Turgeon B."/>
            <person name="Goodwin S."/>
            <person name="Spatafora J."/>
            <person name="Crous P."/>
            <person name="Grigoriev I."/>
        </authorList>
    </citation>
    <scope>NUCLEOTIDE SEQUENCE</scope>
    <source>
        <strain evidence="1">CBS 122368</strain>
    </source>
</reference>
<accession>A0A6A6IH04</accession>
<dbReference type="AlphaFoldDB" id="A0A6A6IH04"/>
<organism evidence="1 2">
    <name type="scientific">Trematosphaeria pertusa</name>
    <dbReference type="NCBI Taxonomy" id="390896"/>
    <lineage>
        <taxon>Eukaryota</taxon>
        <taxon>Fungi</taxon>
        <taxon>Dikarya</taxon>
        <taxon>Ascomycota</taxon>
        <taxon>Pezizomycotina</taxon>
        <taxon>Dothideomycetes</taxon>
        <taxon>Pleosporomycetidae</taxon>
        <taxon>Pleosporales</taxon>
        <taxon>Massarineae</taxon>
        <taxon>Trematosphaeriaceae</taxon>
        <taxon>Trematosphaeria</taxon>
    </lineage>
</organism>
<protein>
    <submittedName>
        <fullName evidence="1">Uncharacterized protein</fullName>
    </submittedName>
</protein>
<evidence type="ECO:0000313" key="1">
    <source>
        <dbReference type="EMBL" id="KAF2249696.1"/>
    </source>
</evidence>
<evidence type="ECO:0000313" key="2">
    <source>
        <dbReference type="Proteomes" id="UP000800094"/>
    </source>
</evidence>
<dbReference type="EMBL" id="ML987194">
    <property type="protein sequence ID" value="KAF2249696.1"/>
    <property type="molecule type" value="Genomic_DNA"/>
</dbReference>
<name>A0A6A6IH04_9PLEO</name>
<dbReference type="RefSeq" id="XP_033684700.1">
    <property type="nucleotide sequence ID" value="XM_033821592.1"/>
</dbReference>
<keyword evidence="2" id="KW-1185">Reference proteome</keyword>
<dbReference type="GeneID" id="54574922"/>
<sequence length="135" mass="15051">MLFLRLIRRAAGHAAFDMQPYEAFHVFGFITRSHRLHRIPTGRVENARRGCRRTPSTVYTDARTSTCFTRQAGQIPSKVTRMVTIHSMATPASNALPLTPLSASPVQTPGLRLAHGLIRTESMARRVSRHAACSR</sequence>
<dbReference type="Proteomes" id="UP000800094">
    <property type="component" value="Unassembled WGS sequence"/>
</dbReference>